<dbReference type="Proteomes" id="UP000641025">
    <property type="component" value="Unassembled WGS sequence"/>
</dbReference>
<reference evidence="2 3" key="1">
    <citation type="submission" date="2020-12" db="EMBL/GenBank/DDBJ databases">
        <title>Geomonas sp. Red259, isolated from paddy soil.</title>
        <authorList>
            <person name="Xu Z."/>
            <person name="Zhang Z."/>
            <person name="Masuda Y."/>
            <person name="Itoh H."/>
            <person name="Senoo K."/>
        </authorList>
    </citation>
    <scope>NUCLEOTIDE SEQUENCE [LARGE SCALE GENOMIC DNA]</scope>
    <source>
        <strain evidence="2 3">Red259</strain>
    </source>
</reference>
<dbReference type="PANTHER" id="PTHR38590">
    <property type="entry name" value="BLL0828 PROTEIN"/>
    <property type="match status" value="1"/>
</dbReference>
<dbReference type="InterPro" id="IPR047216">
    <property type="entry name" value="Endonuclease_DUF559_bact"/>
</dbReference>
<accession>A0ABS0YMQ4</accession>
<dbReference type="InterPro" id="IPR007569">
    <property type="entry name" value="DUF559"/>
</dbReference>
<evidence type="ECO:0000313" key="2">
    <source>
        <dbReference type="EMBL" id="MBJ6799227.1"/>
    </source>
</evidence>
<dbReference type="Pfam" id="PF04480">
    <property type="entry name" value="DUF559"/>
    <property type="match status" value="1"/>
</dbReference>
<dbReference type="CDD" id="cd01038">
    <property type="entry name" value="Endonuclease_DUF559"/>
    <property type="match status" value="1"/>
</dbReference>
<keyword evidence="3" id="KW-1185">Reference proteome</keyword>
<dbReference type="EMBL" id="JAEMHK010000002">
    <property type="protein sequence ID" value="MBJ6799227.1"/>
    <property type="molecule type" value="Genomic_DNA"/>
</dbReference>
<evidence type="ECO:0000313" key="3">
    <source>
        <dbReference type="Proteomes" id="UP000641025"/>
    </source>
</evidence>
<gene>
    <name evidence="2" type="ORF">JFN90_03650</name>
</gene>
<evidence type="ECO:0000259" key="1">
    <source>
        <dbReference type="Pfam" id="PF04480"/>
    </source>
</evidence>
<comment type="caution">
    <text evidence="2">The sequence shown here is derived from an EMBL/GenBank/DDBJ whole genome shotgun (WGS) entry which is preliminary data.</text>
</comment>
<name>A0ABS0YMQ4_9BACT</name>
<dbReference type="PANTHER" id="PTHR38590:SF1">
    <property type="entry name" value="BLL0828 PROTEIN"/>
    <property type="match status" value="1"/>
</dbReference>
<protein>
    <submittedName>
        <fullName evidence="2">DUF559 domain-containing protein</fullName>
    </submittedName>
</protein>
<dbReference type="Gene3D" id="3.40.960.10">
    <property type="entry name" value="VSR Endonuclease"/>
    <property type="match status" value="1"/>
</dbReference>
<proteinExistence type="predicted"/>
<organism evidence="2 3">
    <name type="scientific">Geomonas propionica</name>
    <dbReference type="NCBI Taxonomy" id="2798582"/>
    <lineage>
        <taxon>Bacteria</taxon>
        <taxon>Pseudomonadati</taxon>
        <taxon>Thermodesulfobacteriota</taxon>
        <taxon>Desulfuromonadia</taxon>
        <taxon>Geobacterales</taxon>
        <taxon>Geobacteraceae</taxon>
        <taxon>Geomonas</taxon>
    </lineage>
</organism>
<sequence>MRAMPYATHSKLPENLRDFARSLRGNQTDAENLLWLLLRNRQLGFKFRRQHPIAGYILDFFCHEAGLCIELDGGQHNSYAAAARDKHRTEKLATLGICVIRFWDHEVLRDTEGVLEKIYLELAKRAERE</sequence>
<dbReference type="SUPFAM" id="SSF52980">
    <property type="entry name" value="Restriction endonuclease-like"/>
    <property type="match status" value="1"/>
</dbReference>
<feature type="domain" description="DUF559" evidence="1">
    <location>
        <begin position="15"/>
        <end position="122"/>
    </location>
</feature>
<dbReference type="InterPro" id="IPR011335">
    <property type="entry name" value="Restrct_endonuc-II-like"/>
</dbReference>